<dbReference type="EMBL" id="UINC01204084">
    <property type="protein sequence ID" value="SVE24647.1"/>
    <property type="molecule type" value="Genomic_DNA"/>
</dbReference>
<name>A0A383BWV5_9ZZZZ</name>
<dbReference type="AlphaFoldDB" id="A0A383BWV5"/>
<evidence type="ECO:0008006" key="2">
    <source>
        <dbReference type="Google" id="ProtNLM"/>
    </source>
</evidence>
<gene>
    <name evidence="1" type="ORF">METZ01_LOCUS477501</name>
</gene>
<proteinExistence type="predicted"/>
<protein>
    <recommendedName>
        <fullName evidence="2">Cobalamin biosynthesis protein CbiX</fullName>
    </recommendedName>
</protein>
<feature type="non-terminal residue" evidence="1">
    <location>
        <position position="36"/>
    </location>
</feature>
<evidence type="ECO:0000313" key="1">
    <source>
        <dbReference type="EMBL" id="SVE24647.1"/>
    </source>
</evidence>
<organism evidence="1">
    <name type="scientific">marine metagenome</name>
    <dbReference type="NCBI Taxonomy" id="408172"/>
    <lineage>
        <taxon>unclassified sequences</taxon>
        <taxon>metagenomes</taxon>
        <taxon>ecological metagenomes</taxon>
    </lineage>
</organism>
<accession>A0A383BWV5</accession>
<reference evidence="1" key="1">
    <citation type="submission" date="2018-05" db="EMBL/GenBank/DDBJ databases">
        <authorList>
            <person name="Lanie J.A."/>
            <person name="Ng W.-L."/>
            <person name="Kazmierczak K.M."/>
            <person name="Andrzejewski T.M."/>
            <person name="Davidsen T.M."/>
            <person name="Wayne K.J."/>
            <person name="Tettelin H."/>
            <person name="Glass J.I."/>
            <person name="Rusch D."/>
            <person name="Podicherti R."/>
            <person name="Tsui H.-C.T."/>
            <person name="Winkler M.E."/>
        </authorList>
    </citation>
    <scope>NUCLEOTIDE SEQUENCE</scope>
</reference>
<sequence>MADDFSNDALVLIAHGSTVNVQSSAPTRRLVKELRA</sequence>